<accession>A0A318YPS9</accession>
<dbReference type="AlphaFoldDB" id="A0A318YPS9"/>
<evidence type="ECO:0000313" key="2">
    <source>
        <dbReference type="Proteomes" id="UP000247647"/>
    </source>
</evidence>
<reference evidence="1" key="1">
    <citation type="submission" date="2016-12" db="EMBL/GenBank/DDBJ databases">
        <title>The genomes of Aspergillus section Nigri reveals drivers in fungal speciation.</title>
        <authorList>
            <consortium name="DOE Joint Genome Institute"/>
            <person name="Vesth T.C."/>
            <person name="Nybo J."/>
            <person name="Theobald S."/>
            <person name="Brandl J."/>
            <person name="Frisvad J.C."/>
            <person name="Nielsen K.F."/>
            <person name="Lyhne E.K."/>
            <person name="Kogle M.E."/>
            <person name="Kuo A."/>
            <person name="Riley R."/>
            <person name="Clum A."/>
            <person name="Nolan M."/>
            <person name="Lipzen A."/>
            <person name="Salamov A."/>
            <person name="Henrissat B."/>
            <person name="Wiebenga A."/>
            <person name="De Vries R.P."/>
            <person name="Grigoriev I.V."/>
            <person name="Mortensen U.H."/>
            <person name="Andersen M.R."/>
            <person name="Baker S.E."/>
        </authorList>
    </citation>
    <scope>NUCLEOTIDE SEQUENCE [LARGE SCALE GENOMIC DNA]</scope>
    <source>
        <strain evidence="1">CBS 115656</strain>
    </source>
</reference>
<sequence>MASSQLSQAERFTEVNSDVKPTLTARGLFSGPEPDDDPNLEMYEVAGRVVFDWHCSRWILWGSDATASMASTPHMALFPHSR</sequence>
<dbReference type="EMBL" id="KZ821452">
    <property type="protein sequence ID" value="PYH36705.1"/>
    <property type="molecule type" value="Genomic_DNA"/>
</dbReference>
<protein>
    <submittedName>
        <fullName evidence="1">Uncharacterized protein</fullName>
    </submittedName>
</protein>
<organism evidence="1 2">
    <name type="scientific">Aspergillus neoniger (strain CBS 115656)</name>
    <dbReference type="NCBI Taxonomy" id="1448310"/>
    <lineage>
        <taxon>Eukaryota</taxon>
        <taxon>Fungi</taxon>
        <taxon>Dikarya</taxon>
        <taxon>Ascomycota</taxon>
        <taxon>Pezizomycotina</taxon>
        <taxon>Eurotiomycetes</taxon>
        <taxon>Eurotiomycetidae</taxon>
        <taxon>Eurotiales</taxon>
        <taxon>Aspergillaceae</taxon>
        <taxon>Aspergillus</taxon>
        <taxon>Aspergillus subgen. Circumdati</taxon>
    </lineage>
</organism>
<proteinExistence type="predicted"/>
<dbReference type="GeneID" id="37121205"/>
<evidence type="ECO:0000313" key="1">
    <source>
        <dbReference type="EMBL" id="PYH36705.1"/>
    </source>
</evidence>
<dbReference type="Proteomes" id="UP000247647">
    <property type="component" value="Unassembled WGS sequence"/>
</dbReference>
<dbReference type="RefSeq" id="XP_025482183.1">
    <property type="nucleotide sequence ID" value="XM_025618749.1"/>
</dbReference>
<name>A0A318YPS9_ASPNB</name>
<gene>
    <name evidence="1" type="ORF">BO87DRAFT_229227</name>
</gene>
<keyword evidence="2" id="KW-1185">Reference proteome</keyword>